<dbReference type="STRING" id="4097.A0A1S4CPB7"/>
<dbReference type="Pfam" id="PF24758">
    <property type="entry name" value="LRR_At5g56370"/>
    <property type="match status" value="1"/>
</dbReference>
<proteinExistence type="predicted"/>
<dbReference type="KEGG" id="nta:107821194"/>
<dbReference type="SMART" id="SM00579">
    <property type="entry name" value="FBD"/>
    <property type="match status" value="1"/>
</dbReference>
<dbReference type="InterPro" id="IPR055411">
    <property type="entry name" value="LRR_FXL15/At3g58940/PEG3-like"/>
</dbReference>
<dbReference type="Proteomes" id="UP000790787">
    <property type="component" value="Chromosome 23"/>
</dbReference>
<protein>
    <submittedName>
        <fullName evidence="2">F-box/FBD/LRR-repeat protein At1g13570</fullName>
    </submittedName>
</protein>
<dbReference type="PANTHER" id="PTHR31639:SF312">
    <property type="entry name" value="CYCLIN-LIKE F-BOX"/>
    <property type="match status" value="1"/>
</dbReference>
<dbReference type="OMA" id="ECANDEW"/>
<dbReference type="Pfam" id="PF08387">
    <property type="entry name" value="FBD"/>
    <property type="match status" value="1"/>
</dbReference>
<gene>
    <name evidence="2" type="primary">LOC107821194</name>
</gene>
<dbReference type="InterPro" id="IPR006566">
    <property type="entry name" value="FBD"/>
</dbReference>
<accession>A0A1S4CPB7</accession>
<dbReference type="SUPFAM" id="SSF52047">
    <property type="entry name" value="RNI-like"/>
    <property type="match status" value="1"/>
</dbReference>
<dbReference type="PROSITE" id="PS50181">
    <property type="entry name" value="FBOX"/>
    <property type="match status" value="1"/>
</dbReference>
<evidence type="ECO:0000313" key="1">
    <source>
        <dbReference type="Proteomes" id="UP000790787"/>
    </source>
</evidence>
<dbReference type="GeneID" id="107821194"/>
<organism evidence="1 2">
    <name type="scientific">Nicotiana tabacum</name>
    <name type="common">Common tobacco</name>
    <dbReference type="NCBI Taxonomy" id="4097"/>
    <lineage>
        <taxon>Eukaryota</taxon>
        <taxon>Viridiplantae</taxon>
        <taxon>Streptophyta</taxon>
        <taxon>Embryophyta</taxon>
        <taxon>Tracheophyta</taxon>
        <taxon>Spermatophyta</taxon>
        <taxon>Magnoliopsida</taxon>
        <taxon>eudicotyledons</taxon>
        <taxon>Gunneridae</taxon>
        <taxon>Pentapetalae</taxon>
        <taxon>asterids</taxon>
        <taxon>lamiids</taxon>
        <taxon>Solanales</taxon>
        <taxon>Solanaceae</taxon>
        <taxon>Nicotianoideae</taxon>
        <taxon>Nicotianeae</taxon>
        <taxon>Nicotiana</taxon>
    </lineage>
</organism>
<keyword evidence="1" id="KW-1185">Reference proteome</keyword>
<dbReference type="SUPFAM" id="SSF81383">
    <property type="entry name" value="F-box domain"/>
    <property type="match status" value="1"/>
</dbReference>
<sequence>MRSASRSGVVTISNLPCNVVDGILGCLPLKDAVKTSILSKDWRYKWVTRQELDFSDEFFKSFKEKQEAKAIIYQVLLLHRGPILKFKLGGRNLKSCPDIDHWILFLSKKNVQEFTLYMWSDNKYYLPSHLFTFQELRYLEVSECLFHPPPGFEGFEKLISLDLQHVTFVPATFKDFILKCPSLERLMLRWCTDFDTLEIDAPTLKFFDFTGESKSICFKNAPMLENVSVYLSVSRVLPYPSHVCSNLTKFFHYMPSLKELDLCNSTLEYLIMGGVPERPPTALNNIKSLRMSDMSFRNVEQVSGAVYLITSCPKLQELTIDITVSAGNVVEPVVQFLRAQSISCGVAKLLQRVEMSYFTGAETEMEFVRFILASAPVLEEILIWNVAHHFHRSTQMMDDEMKLFGRASPNVRIILEVFTEEDCVLLEPEEVMD</sequence>
<dbReference type="InterPro" id="IPR001810">
    <property type="entry name" value="F-box_dom"/>
</dbReference>
<dbReference type="PaxDb" id="4097-A0A1S4CPB7"/>
<dbReference type="Pfam" id="PF00646">
    <property type="entry name" value="F-box"/>
    <property type="match status" value="1"/>
</dbReference>
<reference evidence="1" key="1">
    <citation type="journal article" date="2014" name="Nat. Commun.">
        <title>The tobacco genome sequence and its comparison with those of tomato and potato.</title>
        <authorList>
            <person name="Sierro N."/>
            <person name="Battey J.N."/>
            <person name="Ouadi S."/>
            <person name="Bakaher N."/>
            <person name="Bovet L."/>
            <person name="Willig A."/>
            <person name="Goepfert S."/>
            <person name="Peitsch M.C."/>
            <person name="Ivanov N.V."/>
        </authorList>
    </citation>
    <scope>NUCLEOTIDE SEQUENCE [LARGE SCALE GENOMIC DNA]</scope>
</reference>
<dbReference type="PANTHER" id="PTHR31639">
    <property type="entry name" value="F-BOX PROTEIN-LIKE"/>
    <property type="match status" value="1"/>
</dbReference>
<dbReference type="OrthoDB" id="1274461at2759"/>
<evidence type="ECO:0000313" key="2">
    <source>
        <dbReference type="RefSeq" id="XP_016503102.2"/>
    </source>
</evidence>
<dbReference type="RefSeq" id="XP_016503102.1">
    <property type="nucleotide sequence ID" value="XM_016647616.1"/>
</dbReference>
<dbReference type="RefSeq" id="XP_016503102.2">
    <property type="nucleotide sequence ID" value="XM_016647616.2"/>
</dbReference>
<dbReference type="InterPro" id="IPR032675">
    <property type="entry name" value="LRR_dom_sf"/>
</dbReference>
<dbReference type="AlphaFoldDB" id="A0A1S4CPB7"/>
<dbReference type="Gene3D" id="3.80.10.10">
    <property type="entry name" value="Ribonuclease Inhibitor"/>
    <property type="match status" value="1"/>
</dbReference>
<name>A0A1S4CPB7_TOBAC</name>
<reference evidence="2" key="2">
    <citation type="submission" date="2025-08" db="UniProtKB">
        <authorList>
            <consortium name="RefSeq"/>
        </authorList>
    </citation>
    <scope>IDENTIFICATION</scope>
    <source>
        <tissue evidence="2">Leaf</tissue>
    </source>
</reference>
<dbReference type="InterPro" id="IPR036047">
    <property type="entry name" value="F-box-like_dom_sf"/>
</dbReference>